<dbReference type="GO" id="GO:0000139">
    <property type="term" value="C:Golgi membrane"/>
    <property type="evidence" value="ECO:0007669"/>
    <property type="project" value="UniProtKB-SubCell"/>
</dbReference>
<evidence type="ECO:0000313" key="16">
    <source>
        <dbReference type="EMBL" id="KAK3755277.1"/>
    </source>
</evidence>
<feature type="compositionally biased region" description="Polar residues" evidence="13">
    <location>
        <begin position="191"/>
        <end position="200"/>
    </location>
</feature>
<evidence type="ECO:0000256" key="3">
    <source>
        <dbReference type="ARBA" id="ARBA00008919"/>
    </source>
</evidence>
<dbReference type="GO" id="GO:0008417">
    <property type="term" value="F:fucosyltransferase activity"/>
    <property type="evidence" value="ECO:0007669"/>
    <property type="project" value="InterPro"/>
</dbReference>
<dbReference type="FunFam" id="3.40.50.11660:FF:000002">
    <property type="entry name" value="Alpha-(1,3)-fucosyltransferase"/>
    <property type="match status" value="1"/>
</dbReference>
<feature type="region of interest" description="Disordered" evidence="13">
    <location>
        <begin position="491"/>
        <end position="513"/>
    </location>
</feature>
<comment type="subcellular location">
    <subcellularLocation>
        <location evidence="1">Golgi apparatus membrane</location>
        <topology evidence="1">Single-pass type II membrane protein</topology>
    </subcellularLocation>
    <subcellularLocation>
        <location evidence="12">Golgi apparatus</location>
        <location evidence="12">Golgi stack membrane</location>
        <topology evidence="12">Single-pass type II membrane protein</topology>
    </subcellularLocation>
</comment>
<dbReference type="Pfam" id="PF17039">
    <property type="entry name" value="Glyco_tran_10_N"/>
    <property type="match status" value="1"/>
</dbReference>
<accession>A0AAE0YR62</accession>
<evidence type="ECO:0000256" key="5">
    <source>
        <dbReference type="ARBA" id="ARBA00022679"/>
    </source>
</evidence>
<dbReference type="InterPro" id="IPR031481">
    <property type="entry name" value="Glyco_tran_10_N"/>
</dbReference>
<evidence type="ECO:0000256" key="8">
    <source>
        <dbReference type="ARBA" id="ARBA00022989"/>
    </source>
</evidence>
<feature type="region of interest" description="Disordered" evidence="13">
    <location>
        <begin position="362"/>
        <end position="419"/>
    </location>
</feature>
<evidence type="ECO:0000256" key="2">
    <source>
        <dbReference type="ARBA" id="ARBA00004922"/>
    </source>
</evidence>
<keyword evidence="10" id="KW-0472">Membrane</keyword>
<dbReference type="SUPFAM" id="SSF53756">
    <property type="entry name" value="UDP-Glycosyltransferase/glycogen phosphorylase"/>
    <property type="match status" value="1"/>
</dbReference>
<evidence type="ECO:0000256" key="10">
    <source>
        <dbReference type="ARBA" id="ARBA00023136"/>
    </source>
</evidence>
<feature type="domain" description="Fucosyltransferase C-terminal" evidence="14">
    <location>
        <begin position="753"/>
        <end position="945"/>
    </location>
</feature>
<dbReference type="PANTHER" id="PTHR48438">
    <property type="entry name" value="ALPHA-(1,3)-FUCOSYLTRANSFERASE C-RELATED"/>
    <property type="match status" value="1"/>
</dbReference>
<keyword evidence="7" id="KW-0735">Signal-anchor</keyword>
<organism evidence="16 17">
    <name type="scientific">Elysia crispata</name>
    <name type="common">lettuce slug</name>
    <dbReference type="NCBI Taxonomy" id="231223"/>
    <lineage>
        <taxon>Eukaryota</taxon>
        <taxon>Metazoa</taxon>
        <taxon>Spiralia</taxon>
        <taxon>Lophotrochozoa</taxon>
        <taxon>Mollusca</taxon>
        <taxon>Gastropoda</taxon>
        <taxon>Heterobranchia</taxon>
        <taxon>Euthyneura</taxon>
        <taxon>Panpulmonata</taxon>
        <taxon>Sacoglossa</taxon>
        <taxon>Placobranchoidea</taxon>
        <taxon>Plakobranchidae</taxon>
        <taxon>Elysia</taxon>
    </lineage>
</organism>
<sequence length="957" mass="106315">MKLTWRTRILSLFLLATFSYMTLIMVQDFKDAARRLQKLSPHRTIGVRSISILGRPPGEVMWHPRAIQNIVFLDKNEDKKPNFSKLERDSNSITKEKKYNSRINENDVDSVLSNREINYVDFDDETGEINTYQYENYLGVENINHDEKQIDGKVNQESTFSHTEEQNKGPSFLKNPSIPQAVADADKSFSAPHQNNNQPLFPNIPTPVKSKDSLDLPNKPPAAVESKVLPPALPNVPASAVESKVLPPAPPNIPAAAVESKVSPHAYPNVPAAAVESKVLPPAPPNIPAAAVESKVSPHAYPNVPAAAVESKVLPPALPNVPASAVESKVSPHAYPNVPAAAVESKVLPPAPPNIPAAAVESKVPPPAPPNVPAAAVESKVPPPDPPNVPAAAVESKVSAPDSPNNPAAAAESKVPPPAPPNVPVAVVESKVPPPDLPNIPAVAVEIKVPPPAPAAPAVFVIDKAPPNPPANAAVSVPKVKVPNHASLPVQASMASESKSNADQNNAHSSSQEDVCKLLVERQSEHLSPLTTINRRIMVARPPLTRQQTSEVYRKGCGLIPDRAPDGQLTWKEGGMLYIPKNDTGEKRFASVTVYNADFEPFVPYNHTIFFEGRPHPQVADKDRKIILSRLAGWDDVDTPTKLRACPDLPCLLTTNWKKYYRTASAATFNGQLLKGRAPKRAHADQVFIMYFYEPLTKPWPAYRHLVNPNNGWVSTFNWTMSYHITSDILATYGMVRRRPHALASKNYTEIVSRKTKKVAWFVSHCRTESKREAYVSKLQKYIPVDIYGACGPLKCRKEVDTTCFSQVGRDYKFYFAFENSMCEDYTTEKLYRIFKSDAIVVARGNSFNFRSLPEGTYIDASDFASPKALADRLLYLDAHDEEYMALLRRKDEFFASYQDYPHYVGKYKQLWVKYTWEYISLCEVCQRVWNLDRYRKTYPDILSWLHQRKCKDPIDL</sequence>
<dbReference type="Gene3D" id="3.40.50.11660">
    <property type="entry name" value="Glycosyl transferase family 10, C-terminal domain"/>
    <property type="match status" value="1"/>
</dbReference>
<comment type="pathway">
    <text evidence="2">Protein modification; protein glycosylation.</text>
</comment>
<evidence type="ECO:0000259" key="14">
    <source>
        <dbReference type="Pfam" id="PF00852"/>
    </source>
</evidence>
<dbReference type="PANTHER" id="PTHR48438:SF1">
    <property type="entry name" value="ALPHA-(1,3)-FUCOSYLTRANSFERASE C-RELATED"/>
    <property type="match status" value="1"/>
</dbReference>
<keyword evidence="17" id="KW-1185">Reference proteome</keyword>
<dbReference type="GO" id="GO:0032580">
    <property type="term" value="C:Golgi cisterna membrane"/>
    <property type="evidence" value="ECO:0007669"/>
    <property type="project" value="UniProtKB-SubCell"/>
</dbReference>
<evidence type="ECO:0000259" key="15">
    <source>
        <dbReference type="Pfam" id="PF17039"/>
    </source>
</evidence>
<dbReference type="Proteomes" id="UP001283361">
    <property type="component" value="Unassembled WGS sequence"/>
</dbReference>
<feature type="domain" description="Fucosyltransferase N-terminal" evidence="15">
    <location>
        <begin position="638"/>
        <end position="734"/>
    </location>
</feature>
<keyword evidence="8" id="KW-1133">Transmembrane helix</keyword>
<dbReference type="AlphaFoldDB" id="A0AAE0YR62"/>
<evidence type="ECO:0000256" key="4">
    <source>
        <dbReference type="ARBA" id="ARBA00022676"/>
    </source>
</evidence>
<comment type="caution">
    <text evidence="16">The sequence shown here is derived from an EMBL/GenBank/DDBJ whole genome shotgun (WGS) entry which is preliminary data.</text>
</comment>
<protein>
    <recommendedName>
        <fullName evidence="12">Fucosyltransferase</fullName>
        <ecNumber evidence="12">2.4.1.-</ecNumber>
    </recommendedName>
</protein>
<keyword evidence="9 12" id="KW-0333">Golgi apparatus</keyword>
<keyword evidence="11" id="KW-0325">Glycoprotein</keyword>
<keyword evidence="4 12" id="KW-0328">Glycosyltransferase</keyword>
<reference evidence="16" key="1">
    <citation type="journal article" date="2023" name="G3 (Bethesda)">
        <title>A reference genome for the long-term kleptoplast-retaining sea slug Elysia crispata morphotype clarki.</title>
        <authorList>
            <person name="Eastman K.E."/>
            <person name="Pendleton A.L."/>
            <person name="Shaikh M.A."/>
            <person name="Suttiyut T."/>
            <person name="Ogas R."/>
            <person name="Tomko P."/>
            <person name="Gavelis G."/>
            <person name="Widhalm J.R."/>
            <person name="Wisecaver J.H."/>
        </authorList>
    </citation>
    <scope>NUCLEOTIDE SEQUENCE</scope>
    <source>
        <strain evidence="16">ECLA1</strain>
    </source>
</reference>
<keyword evidence="6 12" id="KW-0812">Transmembrane</keyword>
<keyword evidence="5 12" id="KW-0808">Transferase</keyword>
<proteinExistence type="inferred from homology"/>
<dbReference type="Pfam" id="PF00852">
    <property type="entry name" value="Glyco_transf_10"/>
    <property type="match status" value="1"/>
</dbReference>
<dbReference type="InterPro" id="IPR038577">
    <property type="entry name" value="GT10-like_C_sf"/>
</dbReference>
<feature type="compositionally biased region" description="Low complexity" evidence="13">
    <location>
        <begin position="390"/>
        <end position="414"/>
    </location>
</feature>
<name>A0AAE0YR62_9GAST</name>
<comment type="similarity">
    <text evidence="3 12">Belongs to the glycosyltransferase 10 family.</text>
</comment>
<evidence type="ECO:0000313" key="17">
    <source>
        <dbReference type="Proteomes" id="UP001283361"/>
    </source>
</evidence>
<dbReference type="InterPro" id="IPR001503">
    <property type="entry name" value="Glyco_trans_10"/>
</dbReference>
<feature type="compositionally biased region" description="Polar residues" evidence="13">
    <location>
        <begin position="493"/>
        <end position="513"/>
    </location>
</feature>
<evidence type="ECO:0000256" key="1">
    <source>
        <dbReference type="ARBA" id="ARBA00004323"/>
    </source>
</evidence>
<gene>
    <name evidence="16" type="ORF">RRG08_027535</name>
</gene>
<evidence type="ECO:0000256" key="6">
    <source>
        <dbReference type="ARBA" id="ARBA00022692"/>
    </source>
</evidence>
<dbReference type="InterPro" id="IPR055270">
    <property type="entry name" value="Glyco_tran_10_C"/>
</dbReference>
<evidence type="ECO:0000256" key="13">
    <source>
        <dbReference type="SAM" id="MobiDB-lite"/>
    </source>
</evidence>
<evidence type="ECO:0000256" key="7">
    <source>
        <dbReference type="ARBA" id="ARBA00022968"/>
    </source>
</evidence>
<dbReference type="EC" id="2.4.1.-" evidence="12"/>
<feature type="region of interest" description="Disordered" evidence="13">
    <location>
        <begin position="157"/>
        <end position="226"/>
    </location>
</feature>
<evidence type="ECO:0000256" key="9">
    <source>
        <dbReference type="ARBA" id="ARBA00023034"/>
    </source>
</evidence>
<dbReference type="EMBL" id="JAWDGP010005603">
    <property type="protein sequence ID" value="KAK3755277.1"/>
    <property type="molecule type" value="Genomic_DNA"/>
</dbReference>
<evidence type="ECO:0000256" key="11">
    <source>
        <dbReference type="ARBA" id="ARBA00023180"/>
    </source>
</evidence>
<evidence type="ECO:0000256" key="12">
    <source>
        <dbReference type="RuleBase" id="RU003832"/>
    </source>
</evidence>